<dbReference type="EMBL" id="BAAANY010000008">
    <property type="protein sequence ID" value="GAA1670439.1"/>
    <property type="molecule type" value="Genomic_DNA"/>
</dbReference>
<feature type="region of interest" description="Disordered" evidence="1">
    <location>
        <begin position="123"/>
        <end position="142"/>
    </location>
</feature>
<organism evidence="3 4">
    <name type="scientific">Fodinicola feengrottensis</name>
    <dbReference type="NCBI Taxonomy" id="435914"/>
    <lineage>
        <taxon>Bacteria</taxon>
        <taxon>Bacillati</taxon>
        <taxon>Actinomycetota</taxon>
        <taxon>Actinomycetes</taxon>
        <taxon>Mycobacteriales</taxon>
        <taxon>Fodinicola</taxon>
    </lineage>
</organism>
<sequence>MPFGGVRCSEAMMSEYPDLSAYVYRPSDGNLVNIGWLGSDIAFETGDVEIEVRDQLVRRVADRINVMRGVHYCDFCDEESPICIQPVEGMDRVEVYLGMSEIRIPSPNGDVVYVFRGAGRIGGNSDRPHRAQAGPHGWSMER</sequence>
<dbReference type="InterPro" id="IPR057679">
    <property type="entry name" value="DUF7919"/>
</dbReference>
<comment type="caution">
    <text evidence="3">The sequence shown here is derived from an EMBL/GenBank/DDBJ whole genome shotgun (WGS) entry which is preliminary data.</text>
</comment>
<feature type="domain" description="DUF7919" evidence="2">
    <location>
        <begin position="15"/>
        <end position="114"/>
    </location>
</feature>
<reference evidence="3 4" key="1">
    <citation type="journal article" date="2019" name="Int. J. Syst. Evol. Microbiol.">
        <title>The Global Catalogue of Microorganisms (GCM) 10K type strain sequencing project: providing services to taxonomists for standard genome sequencing and annotation.</title>
        <authorList>
            <consortium name="The Broad Institute Genomics Platform"/>
            <consortium name="The Broad Institute Genome Sequencing Center for Infectious Disease"/>
            <person name="Wu L."/>
            <person name="Ma J."/>
        </authorList>
    </citation>
    <scope>NUCLEOTIDE SEQUENCE [LARGE SCALE GENOMIC DNA]</scope>
    <source>
        <strain evidence="3 4">JCM 14718</strain>
    </source>
</reference>
<proteinExistence type="predicted"/>
<dbReference type="Proteomes" id="UP001500618">
    <property type="component" value="Unassembled WGS sequence"/>
</dbReference>
<accession>A0ABN2GFK0</accession>
<name>A0ABN2GFK0_9ACTN</name>
<dbReference type="Pfam" id="PF25535">
    <property type="entry name" value="DUF7919"/>
    <property type="match status" value="1"/>
</dbReference>
<evidence type="ECO:0000313" key="4">
    <source>
        <dbReference type="Proteomes" id="UP001500618"/>
    </source>
</evidence>
<evidence type="ECO:0000256" key="1">
    <source>
        <dbReference type="SAM" id="MobiDB-lite"/>
    </source>
</evidence>
<gene>
    <name evidence="3" type="ORF">GCM10009765_19820</name>
</gene>
<keyword evidence="4" id="KW-1185">Reference proteome</keyword>
<evidence type="ECO:0000259" key="2">
    <source>
        <dbReference type="Pfam" id="PF25535"/>
    </source>
</evidence>
<protein>
    <recommendedName>
        <fullName evidence="2">DUF7919 domain-containing protein</fullName>
    </recommendedName>
</protein>
<evidence type="ECO:0000313" key="3">
    <source>
        <dbReference type="EMBL" id="GAA1670439.1"/>
    </source>
</evidence>